<organism evidence="3 4">
    <name type="scientific">Bacterioplanoides pacificum</name>
    <dbReference type="NCBI Taxonomy" id="1171596"/>
    <lineage>
        <taxon>Bacteria</taxon>
        <taxon>Pseudomonadati</taxon>
        <taxon>Pseudomonadota</taxon>
        <taxon>Gammaproteobacteria</taxon>
        <taxon>Oceanospirillales</taxon>
        <taxon>Oceanospirillaceae</taxon>
        <taxon>Bacterioplanoides</taxon>
    </lineage>
</organism>
<dbReference type="Proteomes" id="UP001595722">
    <property type="component" value="Unassembled WGS sequence"/>
</dbReference>
<dbReference type="InterPro" id="IPR001437">
    <property type="entry name" value="Tscrpt_elong_fac_GreA/B_C"/>
</dbReference>
<dbReference type="InterPro" id="IPR029462">
    <property type="entry name" value="Rnk_N"/>
</dbReference>
<evidence type="ECO:0000313" key="4">
    <source>
        <dbReference type="Proteomes" id="UP001595722"/>
    </source>
</evidence>
<dbReference type="PANTHER" id="PTHR30437">
    <property type="entry name" value="TRANSCRIPTION ELONGATION FACTOR GREA"/>
    <property type="match status" value="1"/>
</dbReference>
<sequence length="137" mass="14902">MSSQPELILSALDVERLEVMLDSVSATQFPGKASLLAEIDRGDIREPEEMPGNVVTMNSSVRLSVIDSGQTFNRTLVYPRDAGAAEENISILAPVGSAILGLSVGDEIDWPMAGNKHTRVKIDDIIYQPERAGELHR</sequence>
<proteinExistence type="predicted"/>
<reference evidence="4" key="1">
    <citation type="journal article" date="2019" name="Int. J. Syst. Evol. Microbiol.">
        <title>The Global Catalogue of Microorganisms (GCM) 10K type strain sequencing project: providing services to taxonomists for standard genome sequencing and annotation.</title>
        <authorList>
            <consortium name="The Broad Institute Genomics Platform"/>
            <consortium name="The Broad Institute Genome Sequencing Center for Infectious Disease"/>
            <person name="Wu L."/>
            <person name="Ma J."/>
        </authorList>
    </citation>
    <scope>NUCLEOTIDE SEQUENCE [LARGE SCALE GENOMIC DNA]</scope>
    <source>
        <strain evidence="4">KCTC 42424</strain>
    </source>
</reference>
<dbReference type="Gene3D" id="3.10.50.30">
    <property type="entry name" value="Transcription elongation factor, GreA/GreB, C-terminal domain"/>
    <property type="match status" value="1"/>
</dbReference>
<accession>A0ABV7VPM8</accession>
<gene>
    <name evidence="3" type="primary">rnk</name>
    <name evidence="3" type="ORF">ACFOMG_04945</name>
</gene>
<feature type="domain" description="Transcription elongation factor GreA/GreB C-terminal" evidence="1">
    <location>
        <begin position="51"/>
        <end position="126"/>
    </location>
</feature>
<evidence type="ECO:0000313" key="3">
    <source>
        <dbReference type="EMBL" id="MFC3679458.1"/>
    </source>
</evidence>
<dbReference type="GO" id="GO:0016301">
    <property type="term" value="F:kinase activity"/>
    <property type="evidence" value="ECO:0007669"/>
    <property type="project" value="UniProtKB-KW"/>
</dbReference>
<name>A0ABV7VPM8_9GAMM</name>
<feature type="domain" description="Regulator of nucleoside diphosphate kinase N-terminal" evidence="2">
    <location>
        <begin position="5"/>
        <end position="42"/>
    </location>
</feature>
<protein>
    <submittedName>
        <fullName evidence="3">Nucleoside diphosphate kinase regulator</fullName>
    </submittedName>
</protein>
<dbReference type="RefSeq" id="WP_376865157.1">
    <property type="nucleotide sequence ID" value="NZ_JBHRYB010000005.1"/>
</dbReference>
<dbReference type="EMBL" id="JBHRYB010000005">
    <property type="protein sequence ID" value="MFC3679458.1"/>
    <property type="molecule type" value="Genomic_DNA"/>
</dbReference>
<dbReference type="Pfam" id="PF14760">
    <property type="entry name" value="Rnk_N"/>
    <property type="match status" value="1"/>
</dbReference>
<dbReference type="Pfam" id="PF01272">
    <property type="entry name" value="GreA_GreB"/>
    <property type="match status" value="1"/>
</dbReference>
<keyword evidence="3" id="KW-0418">Kinase</keyword>
<dbReference type="Gene3D" id="1.10.286.20">
    <property type="match status" value="1"/>
</dbReference>
<evidence type="ECO:0000259" key="1">
    <source>
        <dbReference type="Pfam" id="PF01272"/>
    </source>
</evidence>
<dbReference type="SUPFAM" id="SSF54534">
    <property type="entry name" value="FKBP-like"/>
    <property type="match status" value="1"/>
</dbReference>
<evidence type="ECO:0000259" key="2">
    <source>
        <dbReference type="Pfam" id="PF14760"/>
    </source>
</evidence>
<keyword evidence="4" id="KW-1185">Reference proteome</keyword>
<comment type="caution">
    <text evidence="3">The sequence shown here is derived from an EMBL/GenBank/DDBJ whole genome shotgun (WGS) entry which is preliminary data.</text>
</comment>
<dbReference type="PANTHER" id="PTHR30437:SF5">
    <property type="entry name" value="REGULATOR OF NUCLEOSIDE DIPHOSPHATE KINASE"/>
    <property type="match status" value="1"/>
</dbReference>
<dbReference type="NCBIfam" id="NF004396">
    <property type="entry name" value="PRK05753.1"/>
    <property type="match status" value="1"/>
</dbReference>
<dbReference type="InterPro" id="IPR036953">
    <property type="entry name" value="GreA/GreB_C_sf"/>
</dbReference>
<keyword evidence="3" id="KW-0808">Transferase</keyword>
<dbReference type="InterPro" id="IPR023459">
    <property type="entry name" value="Tscrpt_elong_fac_GreA/B_fam"/>
</dbReference>